<protein>
    <submittedName>
        <fullName evidence="2">Uncharacterized protein</fullName>
    </submittedName>
</protein>
<dbReference type="RefSeq" id="WP_255227093.1">
    <property type="nucleotide sequence ID" value="NZ_JAJEKE010000006.1"/>
</dbReference>
<dbReference type="Proteomes" id="UP001651880">
    <property type="component" value="Unassembled WGS sequence"/>
</dbReference>
<keyword evidence="1" id="KW-0175">Coiled coil</keyword>
<dbReference type="EMBL" id="JAJEKE010000006">
    <property type="protein sequence ID" value="MCQ1529579.1"/>
    <property type="molecule type" value="Genomic_DNA"/>
</dbReference>
<proteinExistence type="predicted"/>
<organism evidence="2 3">
    <name type="scientific">Lutispora saccharofermentans</name>
    <dbReference type="NCBI Taxonomy" id="3024236"/>
    <lineage>
        <taxon>Bacteria</taxon>
        <taxon>Bacillati</taxon>
        <taxon>Bacillota</taxon>
        <taxon>Clostridia</taxon>
        <taxon>Lutisporales</taxon>
        <taxon>Lutisporaceae</taxon>
        <taxon>Lutispora</taxon>
    </lineage>
</organism>
<name>A0ABT1NG55_9FIRM</name>
<sequence>MNLIEFLKRQNIIPEKKSEKFIKILEQYSENDVLYPDVVKELDLTVTEHERLFNELEKRDYISAIYIIQCPYCNELGNTYVDENDIPFMDHCRFCEAEFNHQENHMQAYRLYFNYDEEVDVIEELNDKIAANQDRIMEITDEIRSLENARKTLQLENINFITTKNELIKNKNESKAYSKMVARGSNVKFLGKYLDNKKLNLKCFRCGDDMEFFDVNGKIMGACPGCDNEVEMEFH</sequence>
<keyword evidence="3" id="KW-1185">Reference proteome</keyword>
<accession>A0ABT1NG55</accession>
<comment type="caution">
    <text evidence="2">The sequence shown here is derived from an EMBL/GenBank/DDBJ whole genome shotgun (WGS) entry which is preliminary data.</text>
</comment>
<gene>
    <name evidence="2" type="ORF">LJD61_08435</name>
</gene>
<reference evidence="2 3" key="1">
    <citation type="submission" date="2021-10" db="EMBL/GenBank/DDBJ databases">
        <title>Lutispora strain m25 sp. nov., a thermophilic, non-spore-forming bacterium isolated from a lab-scale methanogenic bioreactor digesting anaerobic sludge.</title>
        <authorList>
            <person name="El Houari A."/>
            <person name="Mcdonald J."/>
        </authorList>
    </citation>
    <scope>NUCLEOTIDE SEQUENCE [LARGE SCALE GENOMIC DNA]</scope>
    <source>
        <strain evidence="3">m25</strain>
    </source>
</reference>
<evidence type="ECO:0000256" key="1">
    <source>
        <dbReference type="SAM" id="Coils"/>
    </source>
</evidence>
<evidence type="ECO:0000313" key="3">
    <source>
        <dbReference type="Proteomes" id="UP001651880"/>
    </source>
</evidence>
<feature type="coiled-coil region" evidence="1">
    <location>
        <begin position="115"/>
        <end position="156"/>
    </location>
</feature>
<evidence type="ECO:0000313" key="2">
    <source>
        <dbReference type="EMBL" id="MCQ1529579.1"/>
    </source>
</evidence>